<sequence>MEDESNPWPSFVDTFSTVLCIFIFLMLVFALNNMIIMYDNSIKVYKANIENKTKSTAQNSGANDDSNPNEIVNKEVNTQDVSDGMTTMSGKEVGVYDIADGQKTDITSTKNELVITYHGRLRSFSEEDTYKIKAWLEDKINSNLLIEMVIPQADISFSDSLRLGYERGIILMKEIKKIYPDVVIDMSVNSAASSTTSKAIITTINKRCQSEIYKSLPLFVVCSFLAILPFFALSFPGIREYVFDNFMVSAIYNGVIIAIYITGSLCALFTILKNISAKDILIAQDASRKNSILSNLNQVLFAGESKQCDFNLLMELDDNVSTARNQRLSFIMSCSNVSTLVGLLGTFAGLSITIGSIGNLLSSPSDVGGDNASNTLNMIVTMVASLSEPLKGMNTAFVSSIYGVVCAILLTSQSVFVRSSYSLVSTEIKKLKIISNRANNKQRSLRVESETLVEFKELFKAFFDNYLTVENLRTQDEEKKREMLSDSFVTLQNRLLDNSAKLEQIFTLIDGYLVSSNGKSQKII</sequence>
<feature type="transmembrane region" description="Helical" evidence="1">
    <location>
        <begin position="216"/>
        <end position="238"/>
    </location>
</feature>
<keyword evidence="1" id="KW-1133">Transmembrane helix</keyword>
<evidence type="ECO:0000313" key="2">
    <source>
        <dbReference type="EMBL" id="AAC26639.1"/>
    </source>
</evidence>
<protein>
    <submittedName>
        <fullName evidence="2">Uncharacterized protein spi4_A</fullName>
    </submittedName>
</protein>
<feature type="transmembrane region" description="Helical" evidence="1">
    <location>
        <begin position="15"/>
        <end position="36"/>
    </location>
</feature>
<accession>O85311</accession>
<feature type="transmembrane region" description="Helical" evidence="1">
    <location>
        <begin position="337"/>
        <end position="357"/>
    </location>
</feature>
<dbReference type="PIR" id="T14870">
    <property type="entry name" value="T14870"/>
</dbReference>
<organism evidence="2">
    <name type="scientific">Salmonella typhimurium</name>
    <dbReference type="NCBI Taxonomy" id="90371"/>
    <lineage>
        <taxon>Bacteria</taxon>
        <taxon>Pseudomonadati</taxon>
        <taxon>Pseudomonadota</taxon>
        <taxon>Gammaproteobacteria</taxon>
        <taxon>Enterobacterales</taxon>
        <taxon>Enterobacteriaceae</taxon>
        <taxon>Salmonella</taxon>
    </lineage>
</organism>
<gene>
    <name evidence="2" type="primary">spi4_A</name>
</gene>
<name>O85311_SALTM</name>
<reference evidence="2" key="1">
    <citation type="journal article" date="1998" name="Infect. Immun.">
        <title>Identification and sequence analysis of a 27-kilobase chromosomal fragment containing a Salmonella pathogenicity island located at 92 minutes on the chromosome map of Salmonella enterica serovar typhimurium LT2.</title>
        <authorList>
            <person name="Wong K.K."/>
            <person name="McClelland M."/>
            <person name="Stillwell L.C."/>
            <person name="Sisk E.C."/>
            <person name="Thurston S.J."/>
            <person name="Saffer J.D."/>
        </authorList>
    </citation>
    <scope>NUCLEOTIDE SEQUENCE</scope>
    <source>
        <strain evidence="2">LT2</strain>
    </source>
</reference>
<evidence type="ECO:0000256" key="1">
    <source>
        <dbReference type="SAM" id="Phobius"/>
    </source>
</evidence>
<feature type="transmembrane region" description="Helical" evidence="1">
    <location>
        <begin position="396"/>
        <end position="417"/>
    </location>
</feature>
<feature type="transmembrane region" description="Helical" evidence="1">
    <location>
        <begin position="250"/>
        <end position="272"/>
    </location>
</feature>
<dbReference type="AlphaFoldDB" id="O85311"/>
<keyword evidence="1" id="KW-0812">Transmembrane</keyword>
<keyword evidence="1" id="KW-0472">Membrane</keyword>
<dbReference type="EMBL" id="AF060869">
    <property type="protein sequence ID" value="AAC26639.1"/>
    <property type="molecule type" value="Genomic_DNA"/>
</dbReference>
<proteinExistence type="predicted"/>